<evidence type="ECO:0000313" key="3">
    <source>
        <dbReference type="Proteomes" id="UP001417504"/>
    </source>
</evidence>
<dbReference type="PANTHER" id="PTHR35463">
    <property type="entry name" value="TRANSMEMBRANE PROTEIN"/>
    <property type="match status" value="1"/>
</dbReference>
<comment type="caution">
    <text evidence="2">The sequence shown here is derived from an EMBL/GenBank/DDBJ whole genome shotgun (WGS) entry which is preliminary data.</text>
</comment>
<name>A0AAP0PK84_9MAGN</name>
<evidence type="ECO:0000313" key="2">
    <source>
        <dbReference type="EMBL" id="KAK9144490.1"/>
    </source>
</evidence>
<feature type="chain" id="PRO_5042992565" evidence="1">
    <location>
        <begin position="31"/>
        <end position="140"/>
    </location>
</feature>
<protein>
    <submittedName>
        <fullName evidence="2">Uncharacterized protein</fullName>
    </submittedName>
</protein>
<dbReference type="EMBL" id="JBBNAE010000002">
    <property type="protein sequence ID" value="KAK9144490.1"/>
    <property type="molecule type" value="Genomic_DNA"/>
</dbReference>
<dbReference type="AlphaFoldDB" id="A0AAP0PK84"/>
<accession>A0AAP0PK84</accession>
<reference evidence="2 3" key="1">
    <citation type="submission" date="2024-01" db="EMBL/GenBank/DDBJ databases">
        <title>Genome assemblies of Stephania.</title>
        <authorList>
            <person name="Yang L."/>
        </authorList>
    </citation>
    <scope>NUCLEOTIDE SEQUENCE [LARGE SCALE GENOMIC DNA]</scope>
    <source>
        <strain evidence="2">QJT</strain>
        <tissue evidence="2">Leaf</tissue>
    </source>
</reference>
<keyword evidence="1" id="KW-0732">Signal</keyword>
<gene>
    <name evidence="2" type="ORF">Sjap_004393</name>
</gene>
<proteinExistence type="predicted"/>
<keyword evidence="3" id="KW-1185">Reference proteome</keyword>
<organism evidence="2 3">
    <name type="scientific">Stephania japonica</name>
    <dbReference type="NCBI Taxonomy" id="461633"/>
    <lineage>
        <taxon>Eukaryota</taxon>
        <taxon>Viridiplantae</taxon>
        <taxon>Streptophyta</taxon>
        <taxon>Embryophyta</taxon>
        <taxon>Tracheophyta</taxon>
        <taxon>Spermatophyta</taxon>
        <taxon>Magnoliopsida</taxon>
        <taxon>Ranunculales</taxon>
        <taxon>Menispermaceae</taxon>
        <taxon>Menispermoideae</taxon>
        <taxon>Cissampelideae</taxon>
        <taxon>Stephania</taxon>
    </lineage>
</organism>
<sequence length="140" mass="15659">MGRLLGIKAMRMVVVMLIILCSHHVLVVSTKTENKEEKEGHDHVQRPNAVERAIGLTDNMRIMDRIKSWVRLAGFKIFQEPERAQAGPAEMIREAASISFEKSKETAEKSAKAAGAVVHNTLENVKRKVSNSGEMKDHDL</sequence>
<evidence type="ECO:0000256" key="1">
    <source>
        <dbReference type="SAM" id="SignalP"/>
    </source>
</evidence>
<dbReference type="PANTHER" id="PTHR35463:SF10">
    <property type="entry name" value="TRANSMEMBRANE PROTEIN"/>
    <property type="match status" value="1"/>
</dbReference>
<feature type="signal peptide" evidence="1">
    <location>
        <begin position="1"/>
        <end position="30"/>
    </location>
</feature>
<dbReference type="Proteomes" id="UP001417504">
    <property type="component" value="Unassembled WGS sequence"/>
</dbReference>